<evidence type="ECO:0000313" key="3">
    <source>
        <dbReference type="Proteomes" id="UP001342418"/>
    </source>
</evidence>
<dbReference type="Gene3D" id="1.20.1050.10">
    <property type="match status" value="1"/>
</dbReference>
<dbReference type="SUPFAM" id="SSF52833">
    <property type="entry name" value="Thioredoxin-like"/>
    <property type="match status" value="1"/>
</dbReference>
<keyword evidence="3" id="KW-1185">Reference proteome</keyword>
<dbReference type="InterPro" id="IPR036249">
    <property type="entry name" value="Thioredoxin-like_sf"/>
</dbReference>
<reference evidence="2 3" key="1">
    <citation type="submission" date="2018-07" db="EMBL/GenBank/DDBJ databases">
        <title>Genome sequence of Nitratireductor thuwali#1536.</title>
        <authorList>
            <person name="Michoud G."/>
            <person name="Merlino G."/>
            <person name="Sefrji F.O."/>
            <person name="Daffonchio D."/>
        </authorList>
    </citation>
    <scope>NUCLEOTIDE SEQUENCE [LARGE SCALE GENOMIC DNA]</scope>
    <source>
        <strain evidence="3">Nit1536</strain>
    </source>
</reference>
<protein>
    <submittedName>
        <fullName evidence="2">GST-like protein YibF</fullName>
    </submittedName>
</protein>
<gene>
    <name evidence="2" type="primary">yibF</name>
    <name evidence="2" type="ORF">NTH_01988</name>
</gene>
<dbReference type="PROSITE" id="PS50404">
    <property type="entry name" value="GST_NTER"/>
    <property type="match status" value="1"/>
</dbReference>
<dbReference type="Pfam" id="PF13417">
    <property type="entry name" value="GST_N_3"/>
    <property type="match status" value="1"/>
</dbReference>
<evidence type="ECO:0000313" key="2">
    <source>
        <dbReference type="EMBL" id="UUP17520.1"/>
    </source>
</evidence>
<name>A0ABY5MHP9_9HYPH</name>
<accession>A0ABY5MHP9</accession>
<dbReference type="SUPFAM" id="SSF47616">
    <property type="entry name" value="GST C-terminal domain-like"/>
    <property type="match status" value="1"/>
</dbReference>
<dbReference type="Gene3D" id="3.40.30.10">
    <property type="entry name" value="Glutaredoxin"/>
    <property type="match status" value="1"/>
</dbReference>
<dbReference type="RefSeq" id="WP_338529846.1">
    <property type="nucleotide sequence ID" value="NZ_CP030941.1"/>
</dbReference>
<organism evidence="2 3">
    <name type="scientific">Nitratireductor thuwali</name>
    <dbReference type="NCBI Taxonomy" id="2267699"/>
    <lineage>
        <taxon>Bacteria</taxon>
        <taxon>Pseudomonadati</taxon>
        <taxon>Pseudomonadota</taxon>
        <taxon>Alphaproteobacteria</taxon>
        <taxon>Hyphomicrobiales</taxon>
        <taxon>Phyllobacteriaceae</taxon>
        <taxon>Nitratireductor</taxon>
    </lineage>
</organism>
<dbReference type="InterPro" id="IPR036282">
    <property type="entry name" value="Glutathione-S-Trfase_C_sf"/>
</dbReference>
<feature type="domain" description="GST N-terminal" evidence="1">
    <location>
        <begin position="1"/>
        <end position="79"/>
    </location>
</feature>
<dbReference type="EMBL" id="CP030941">
    <property type="protein sequence ID" value="UUP17520.1"/>
    <property type="molecule type" value="Genomic_DNA"/>
</dbReference>
<evidence type="ECO:0000259" key="1">
    <source>
        <dbReference type="PROSITE" id="PS50404"/>
    </source>
</evidence>
<dbReference type="CDD" id="cd00570">
    <property type="entry name" value="GST_N_family"/>
    <property type="match status" value="1"/>
</dbReference>
<sequence>MKLFYSPGSPYARIARIMIRESGLAAETIEVLAANRRPDNPVLEYSAVGRVPTLIDGDLTITEVRHVYDYLASKSRSAPIPHPEYLTWREICQEGQILGFLEGIASWVRENRRELHLRSDFLVRVETERSKRCLAYLESEVDKKRLPDFPVFRSIALAAGLGLMEFQQLKPDWRAIHPALAAWYDRHGNRASMQDTLPT</sequence>
<dbReference type="InterPro" id="IPR004045">
    <property type="entry name" value="Glutathione_S-Trfase_N"/>
</dbReference>
<dbReference type="Proteomes" id="UP001342418">
    <property type="component" value="Chromosome"/>
</dbReference>
<proteinExistence type="predicted"/>